<evidence type="ECO:0000313" key="2">
    <source>
        <dbReference type="EMBL" id="GIE16824.1"/>
    </source>
</evidence>
<dbReference type="InterPro" id="IPR036514">
    <property type="entry name" value="SGNH_hydro_sf"/>
</dbReference>
<protein>
    <recommendedName>
        <fullName evidence="1">SGNH hydrolase-type esterase domain-containing protein</fullName>
    </recommendedName>
</protein>
<dbReference type="PANTHER" id="PTHR30383:SF5">
    <property type="entry name" value="SGNH HYDROLASE-TYPE ESTERASE DOMAIN-CONTAINING PROTEIN"/>
    <property type="match status" value="1"/>
</dbReference>
<dbReference type="RefSeq" id="WP_203823145.1">
    <property type="nucleotide sequence ID" value="NZ_BAAABP010000064.1"/>
</dbReference>
<dbReference type="SUPFAM" id="SSF52266">
    <property type="entry name" value="SGNH hydrolase"/>
    <property type="match status" value="1"/>
</dbReference>
<dbReference type="InterPro" id="IPR051532">
    <property type="entry name" value="Ester_Hydrolysis_Enzymes"/>
</dbReference>
<sequence>MTSAVTLTDPERRHFLRYTDTAQWPMLRRFPVSAEMHAELLAQMLASTPATIHALLGSLREETRTAATRLLTDEPYRQALAGLPFAPGQRVIAVGDSITADRLGWFELLAESLALTGVDTAGVVNLGISGNTTADVLERFDLLEAAAPDRVLLMLGTNDARAHGRAERHRMATTRETGRNLRALADLITQDLKAHLTVITPPPVDQTRVDAFFADAPLQWYAADVAEVAGIVRETVPGAVDLHASMPADDSTGLFETDGVHPTPAGQRFILGRVVDHLRAVSPSRDRW</sequence>
<reference evidence="2" key="1">
    <citation type="submission" date="2021-01" db="EMBL/GenBank/DDBJ databases">
        <title>Whole genome shotgun sequence of Actinoplanes ferrugineus NBRC 15555.</title>
        <authorList>
            <person name="Komaki H."/>
            <person name="Tamura T."/>
        </authorList>
    </citation>
    <scope>NUCLEOTIDE SEQUENCE</scope>
    <source>
        <strain evidence="2">NBRC 15555</strain>
    </source>
</reference>
<feature type="domain" description="SGNH hydrolase-type esterase" evidence="1">
    <location>
        <begin position="93"/>
        <end position="268"/>
    </location>
</feature>
<gene>
    <name evidence="2" type="ORF">Afe05nite_86640</name>
</gene>
<name>A0A919JCJ4_9ACTN</name>
<dbReference type="PANTHER" id="PTHR30383">
    <property type="entry name" value="THIOESTERASE 1/PROTEASE 1/LYSOPHOSPHOLIPASE L1"/>
    <property type="match status" value="1"/>
</dbReference>
<dbReference type="Gene3D" id="3.40.50.1110">
    <property type="entry name" value="SGNH hydrolase"/>
    <property type="match status" value="1"/>
</dbReference>
<keyword evidence="3" id="KW-1185">Reference proteome</keyword>
<comment type="caution">
    <text evidence="2">The sequence shown here is derived from an EMBL/GenBank/DDBJ whole genome shotgun (WGS) entry which is preliminary data.</text>
</comment>
<dbReference type="InterPro" id="IPR013830">
    <property type="entry name" value="SGNH_hydro"/>
</dbReference>
<organism evidence="2 3">
    <name type="scientific">Paractinoplanes ferrugineus</name>
    <dbReference type="NCBI Taxonomy" id="113564"/>
    <lineage>
        <taxon>Bacteria</taxon>
        <taxon>Bacillati</taxon>
        <taxon>Actinomycetota</taxon>
        <taxon>Actinomycetes</taxon>
        <taxon>Micromonosporales</taxon>
        <taxon>Micromonosporaceae</taxon>
        <taxon>Paractinoplanes</taxon>
    </lineage>
</organism>
<proteinExistence type="predicted"/>
<accession>A0A919JCJ4</accession>
<dbReference type="Pfam" id="PF13472">
    <property type="entry name" value="Lipase_GDSL_2"/>
    <property type="match status" value="1"/>
</dbReference>
<dbReference type="EMBL" id="BOMM01000102">
    <property type="protein sequence ID" value="GIE16824.1"/>
    <property type="molecule type" value="Genomic_DNA"/>
</dbReference>
<evidence type="ECO:0000259" key="1">
    <source>
        <dbReference type="Pfam" id="PF13472"/>
    </source>
</evidence>
<dbReference type="GO" id="GO:0004622">
    <property type="term" value="F:phosphatidylcholine lysophospholipase activity"/>
    <property type="evidence" value="ECO:0007669"/>
    <property type="project" value="TreeGrafter"/>
</dbReference>
<dbReference type="AlphaFoldDB" id="A0A919JCJ4"/>
<dbReference type="Proteomes" id="UP000598174">
    <property type="component" value="Unassembled WGS sequence"/>
</dbReference>
<evidence type="ECO:0000313" key="3">
    <source>
        <dbReference type="Proteomes" id="UP000598174"/>
    </source>
</evidence>